<evidence type="ECO:0000313" key="3">
    <source>
        <dbReference type="Proteomes" id="UP001498771"/>
    </source>
</evidence>
<sequence length="549" mass="61496">MPSTVFSKETAAYLANFVVSADEYEFLLRLLAKPERAAEERHPSQLQKPSKLRPVAVAKSRLGNLLSADEIRLQATELNEFSLLVWRTSSRLYSATYLLAFAGRYIAYLRAKGTLPRPRLLDRTRIKASLSLALLLSLYRLIYRVTSSLHAGVFSSQARKFRRKHRQITKILRSQFFPAFTSAATAGLAYGLLPKGPLRSYGAFYTATLAAEYGFNYVTAQKQFAWLGQQANSWILFPFSIAQLLYAYHYDRDCVSKPFQLFMSKTVENYIPAKPLAYPETLPWPSPEVVVNSLSQVTLDKYPPFNSPILYPDSYVLPKAYSSIDPIVSQAHPGIKNLSCALMHPMEQSCSASYVKSLSRQYLQFARYILPFFTAKTLLSVRHADMNLTKLKLMEMARSATKLNLFLTMVSSTIWSGLCSSQFLISNNVLPTSRMKVIGFVAGLWAYIYNSGGKQQYISVARMATESYWKSLVKHNKVRTIPNGDVLVFAGSFAVIMSLYDRSSGSVESGLIKKVLQLVSGIPPLEPVPASTPSTPNVEKKSPRDAVHL</sequence>
<dbReference type="PANTHER" id="PTHR12459:SF19">
    <property type="entry name" value="TRANSMEMBRANE PROTEIN 135 N-TERMINAL DOMAIN-CONTAINING PROTEIN"/>
    <property type="match status" value="1"/>
</dbReference>
<evidence type="ECO:0000256" key="1">
    <source>
        <dbReference type="SAM" id="MobiDB-lite"/>
    </source>
</evidence>
<feature type="compositionally biased region" description="Basic and acidic residues" evidence="1">
    <location>
        <begin position="538"/>
        <end position="549"/>
    </location>
</feature>
<accession>A0ABR1F2W5</accession>
<name>A0ABR1F2W5_9ASCO</name>
<dbReference type="EMBL" id="JBBJBU010000009">
    <property type="protein sequence ID" value="KAK7204194.1"/>
    <property type="molecule type" value="Genomic_DNA"/>
</dbReference>
<feature type="region of interest" description="Disordered" evidence="1">
    <location>
        <begin position="527"/>
        <end position="549"/>
    </location>
</feature>
<dbReference type="Proteomes" id="UP001498771">
    <property type="component" value="Unassembled WGS sequence"/>
</dbReference>
<protein>
    <recommendedName>
        <fullName evidence="4">Transmembrane protein 135 N-terminal domain-containing protein</fullName>
    </recommendedName>
</protein>
<evidence type="ECO:0000313" key="2">
    <source>
        <dbReference type="EMBL" id="KAK7204194.1"/>
    </source>
</evidence>
<organism evidence="2 3">
    <name type="scientific">Myxozyma melibiosi</name>
    <dbReference type="NCBI Taxonomy" id="54550"/>
    <lineage>
        <taxon>Eukaryota</taxon>
        <taxon>Fungi</taxon>
        <taxon>Dikarya</taxon>
        <taxon>Ascomycota</taxon>
        <taxon>Saccharomycotina</taxon>
        <taxon>Lipomycetes</taxon>
        <taxon>Lipomycetales</taxon>
        <taxon>Lipomycetaceae</taxon>
        <taxon>Myxozyma</taxon>
    </lineage>
</organism>
<proteinExistence type="predicted"/>
<gene>
    <name evidence="2" type="ORF">BZA70DRAFT_290742</name>
</gene>
<reference evidence="2 3" key="1">
    <citation type="submission" date="2024-03" db="EMBL/GenBank/DDBJ databases">
        <title>Genome-scale model development and genomic sequencing of the oleaginous clade Lipomyces.</title>
        <authorList>
            <consortium name="Lawrence Berkeley National Laboratory"/>
            <person name="Czajka J.J."/>
            <person name="Han Y."/>
            <person name="Kim J."/>
            <person name="Mondo S.J."/>
            <person name="Hofstad B.A."/>
            <person name="Robles A."/>
            <person name="Haridas S."/>
            <person name="Riley R."/>
            <person name="LaButti K."/>
            <person name="Pangilinan J."/>
            <person name="Andreopoulos W."/>
            <person name="Lipzen A."/>
            <person name="Yan J."/>
            <person name="Wang M."/>
            <person name="Ng V."/>
            <person name="Grigoriev I.V."/>
            <person name="Spatafora J.W."/>
            <person name="Magnuson J.K."/>
            <person name="Baker S.E."/>
            <person name="Pomraning K.R."/>
        </authorList>
    </citation>
    <scope>NUCLEOTIDE SEQUENCE [LARGE SCALE GENOMIC DNA]</scope>
    <source>
        <strain evidence="2 3">Phaff 52-87</strain>
    </source>
</reference>
<dbReference type="InterPro" id="IPR026749">
    <property type="entry name" value="Tmem135"/>
</dbReference>
<keyword evidence="3" id="KW-1185">Reference proteome</keyword>
<dbReference type="GeneID" id="90039755"/>
<evidence type="ECO:0008006" key="4">
    <source>
        <dbReference type="Google" id="ProtNLM"/>
    </source>
</evidence>
<dbReference type="PANTHER" id="PTHR12459">
    <property type="entry name" value="TRANSMEMBRANE PROTEIN 135-RELATED"/>
    <property type="match status" value="1"/>
</dbReference>
<comment type="caution">
    <text evidence="2">The sequence shown here is derived from an EMBL/GenBank/DDBJ whole genome shotgun (WGS) entry which is preliminary data.</text>
</comment>
<dbReference type="RefSeq" id="XP_064767227.1">
    <property type="nucleotide sequence ID" value="XM_064914243.1"/>
</dbReference>